<comment type="caution">
    <text evidence="1">The sequence shown here is derived from an EMBL/GenBank/DDBJ whole genome shotgun (WGS) entry which is preliminary data.</text>
</comment>
<dbReference type="EMBL" id="JAPZVM010000003">
    <property type="protein sequence ID" value="MCZ8372098.1"/>
    <property type="molecule type" value="Genomic_DNA"/>
</dbReference>
<organism evidence="1 2">
    <name type="scientific">Phocaeicola acetigenes</name>
    <dbReference type="NCBI Taxonomy" id="3016083"/>
    <lineage>
        <taxon>Bacteria</taxon>
        <taxon>Pseudomonadati</taxon>
        <taxon>Bacteroidota</taxon>
        <taxon>Bacteroidia</taxon>
        <taxon>Bacteroidales</taxon>
        <taxon>Bacteroidaceae</taxon>
        <taxon>Phocaeicola</taxon>
    </lineage>
</organism>
<accession>A0ABT4PGD1</accession>
<protein>
    <submittedName>
        <fullName evidence="1">Uncharacterized protein</fullName>
    </submittedName>
</protein>
<dbReference type="Proteomes" id="UP001141933">
    <property type="component" value="Unassembled WGS sequence"/>
</dbReference>
<proteinExistence type="predicted"/>
<evidence type="ECO:0000313" key="1">
    <source>
        <dbReference type="EMBL" id="MCZ8372098.1"/>
    </source>
</evidence>
<keyword evidence="2" id="KW-1185">Reference proteome</keyword>
<gene>
    <name evidence="1" type="ORF">O6P32_05155</name>
</gene>
<evidence type="ECO:0000313" key="2">
    <source>
        <dbReference type="Proteomes" id="UP001141933"/>
    </source>
</evidence>
<dbReference type="RefSeq" id="WP_269877178.1">
    <property type="nucleotide sequence ID" value="NZ_JAPZVM010000003.1"/>
</dbReference>
<name>A0ABT4PGD1_9BACT</name>
<reference evidence="1" key="1">
    <citation type="submission" date="2022-12" db="EMBL/GenBank/DDBJ databases">
        <title>Phocaeicola acetigenes sp. nov., isolated feces from a healthy human.</title>
        <authorList>
            <person name="Do H."/>
            <person name="Ha Y.B."/>
            <person name="Kim J.-S."/>
            <person name="Suh M.K."/>
            <person name="Kim H.S."/>
            <person name="Lee J.-S."/>
        </authorList>
    </citation>
    <scope>NUCLEOTIDE SEQUENCE</scope>
    <source>
        <strain evidence="1">KGMB11183</strain>
    </source>
</reference>
<sequence length="75" mass="8252">MYEQLHTLFTVVVCTAGGIGYADSDVGCTADDVGRSMNSVVGRDARSRVELCFQIWMSGMWTASAIFLEINADRR</sequence>